<comment type="subcellular location">
    <subcellularLocation>
        <location evidence="1">Membrane</location>
        <topology evidence="1">Single-pass membrane protein</topology>
    </subcellularLocation>
</comment>
<evidence type="ECO:0000256" key="2">
    <source>
        <dbReference type="ARBA" id="ARBA00007862"/>
    </source>
</evidence>
<evidence type="ECO:0000313" key="11">
    <source>
        <dbReference type="Proteomes" id="UP000244908"/>
    </source>
</evidence>
<evidence type="ECO:0000259" key="9">
    <source>
        <dbReference type="SMART" id="SM00244"/>
    </source>
</evidence>
<dbReference type="PANTHER" id="PTHR42911:SF1">
    <property type="entry name" value="MODULATOR OF FTSH PROTEASE HFLC"/>
    <property type="match status" value="1"/>
</dbReference>
<dbReference type="SUPFAM" id="SSF117892">
    <property type="entry name" value="Band 7/SPFH domain"/>
    <property type="match status" value="2"/>
</dbReference>
<dbReference type="EMBL" id="CP029185">
    <property type="protein sequence ID" value="AWH89191.1"/>
    <property type="molecule type" value="Genomic_DNA"/>
</dbReference>
<dbReference type="GO" id="GO:0008233">
    <property type="term" value="F:peptidase activity"/>
    <property type="evidence" value="ECO:0007669"/>
    <property type="project" value="UniProtKB-KW"/>
</dbReference>
<protein>
    <recommendedName>
        <fullName evidence="6">Protein HflC</fullName>
    </recommendedName>
</protein>
<dbReference type="RefSeq" id="WP_108901242.1">
    <property type="nucleotide sequence ID" value="NZ_CP029185.2"/>
</dbReference>
<dbReference type="Pfam" id="PF01145">
    <property type="entry name" value="Band_7"/>
    <property type="match status" value="1"/>
</dbReference>
<dbReference type="Gene3D" id="3.30.479.30">
    <property type="entry name" value="Band 7 domain"/>
    <property type="match status" value="1"/>
</dbReference>
<evidence type="ECO:0000256" key="1">
    <source>
        <dbReference type="ARBA" id="ARBA00004167"/>
    </source>
</evidence>
<keyword evidence="10" id="KW-0645">Protease</keyword>
<evidence type="ECO:0000313" key="10">
    <source>
        <dbReference type="EMBL" id="AWH89191.1"/>
    </source>
</evidence>
<dbReference type="OrthoDB" id="9812991at2"/>
<dbReference type="PIRSF" id="PIRSF005651">
    <property type="entry name" value="HflC"/>
    <property type="match status" value="1"/>
</dbReference>
<keyword evidence="10" id="KW-0378">Hydrolase</keyword>
<organism evidence="10 11">
    <name type="scientific">Limnobaculum parvum</name>
    <dbReference type="NCBI Taxonomy" id="2172103"/>
    <lineage>
        <taxon>Bacteria</taxon>
        <taxon>Pseudomonadati</taxon>
        <taxon>Pseudomonadota</taxon>
        <taxon>Gammaproteobacteria</taxon>
        <taxon>Enterobacterales</taxon>
        <taxon>Budviciaceae</taxon>
        <taxon>Limnobaculum</taxon>
    </lineage>
</organism>
<gene>
    <name evidence="10" type="ORF">HYN51_11915</name>
</gene>
<dbReference type="AlphaFoldDB" id="A0A2Y9U0D1"/>
<proteinExistence type="inferred from homology"/>
<accession>A0A2Y9U0D1</accession>
<dbReference type="NCBIfam" id="TIGR01932">
    <property type="entry name" value="hflC"/>
    <property type="match status" value="1"/>
</dbReference>
<dbReference type="SMART" id="SM00244">
    <property type="entry name" value="PHB"/>
    <property type="match status" value="1"/>
</dbReference>
<feature type="region of interest" description="Disordered" evidence="7">
    <location>
        <begin position="156"/>
        <end position="182"/>
    </location>
</feature>
<comment type="function">
    <text evidence="6">HflC and HflK could regulate a protease.</text>
</comment>
<comment type="similarity">
    <text evidence="2 6">Belongs to the band 7/mec-2 family. HflC subfamily.</text>
</comment>
<evidence type="ECO:0000256" key="8">
    <source>
        <dbReference type="SAM" id="Phobius"/>
    </source>
</evidence>
<reference evidence="10 11" key="1">
    <citation type="journal article" date="2019" name="Int. J. Syst. Evol. Microbiol.">
        <title>Limnobaculum parvum gen. nov., sp. nov., isolated from a freshwater lake.</title>
        <authorList>
            <person name="Baek C."/>
            <person name="Shin S.K."/>
            <person name="Yi H."/>
        </authorList>
    </citation>
    <scope>NUCLEOTIDE SEQUENCE [LARGE SCALE GENOMIC DNA]</scope>
    <source>
        <strain evidence="10 11">HYN0051</strain>
    </source>
</reference>
<dbReference type="InterPro" id="IPR036013">
    <property type="entry name" value="Band_7/SPFH_dom_sf"/>
</dbReference>
<keyword evidence="5 8" id="KW-0472">Membrane</keyword>
<dbReference type="PANTHER" id="PTHR42911">
    <property type="entry name" value="MODULATOR OF FTSH PROTEASE HFLC"/>
    <property type="match status" value="1"/>
</dbReference>
<dbReference type="GO" id="GO:0016020">
    <property type="term" value="C:membrane"/>
    <property type="evidence" value="ECO:0007669"/>
    <property type="project" value="UniProtKB-SubCell"/>
</dbReference>
<feature type="domain" description="Band 7" evidence="9">
    <location>
        <begin position="18"/>
        <end position="233"/>
    </location>
</feature>
<evidence type="ECO:0000256" key="3">
    <source>
        <dbReference type="ARBA" id="ARBA00022692"/>
    </source>
</evidence>
<dbReference type="NCBIfam" id="NF008259">
    <property type="entry name" value="PRK11029.1"/>
    <property type="match status" value="1"/>
</dbReference>
<keyword evidence="4 8" id="KW-1133">Transmembrane helix</keyword>
<evidence type="ECO:0000256" key="7">
    <source>
        <dbReference type="SAM" id="MobiDB-lite"/>
    </source>
</evidence>
<dbReference type="InterPro" id="IPR010200">
    <property type="entry name" value="HflC"/>
</dbReference>
<evidence type="ECO:0000256" key="6">
    <source>
        <dbReference type="PIRNR" id="PIRNR005651"/>
    </source>
</evidence>
<dbReference type="CDD" id="cd03405">
    <property type="entry name" value="SPFH_HflC"/>
    <property type="match status" value="1"/>
</dbReference>
<dbReference type="InterPro" id="IPR001107">
    <property type="entry name" value="Band_7"/>
</dbReference>
<evidence type="ECO:0000256" key="4">
    <source>
        <dbReference type="ARBA" id="ARBA00022989"/>
    </source>
</evidence>
<feature type="transmembrane region" description="Helical" evidence="8">
    <location>
        <begin position="6"/>
        <end position="23"/>
    </location>
</feature>
<name>A0A2Y9U0D1_9GAMM</name>
<dbReference type="GO" id="GO:0006508">
    <property type="term" value="P:proteolysis"/>
    <property type="evidence" value="ECO:0007669"/>
    <property type="project" value="UniProtKB-KW"/>
</dbReference>
<dbReference type="Proteomes" id="UP000244908">
    <property type="component" value="Chromosome"/>
</dbReference>
<keyword evidence="3 8" id="KW-0812">Transmembrane</keyword>
<evidence type="ECO:0000256" key="5">
    <source>
        <dbReference type="ARBA" id="ARBA00023136"/>
    </source>
</evidence>
<keyword evidence="11" id="KW-1185">Reference proteome</keyword>
<dbReference type="KEGG" id="lpv:HYN51_11915"/>
<sequence>MRKLLIPIIVIVIVGIFTSLFVVEEGSRGIVLRFGKVLRDSQDNPKVYQPGLHFKMPLIDSVKLLDARIQTMNNQADRFVTKETKDLIVDSYVKWKIIDFSRYYLATGDGNRANAERILNSKLSDRLRSEIGQRDIKDLVTDSRGQLMQDVRNALNNGYEDKPSEVAPAATQASVSSQEERKVPATADTLPADNKLPLVNANSMAELGIQVIDVRIKQINLPTEVSDAIYQRMRAEREAVARRHRSQGQEEAEKIRALADYRVTKTIAEAEREARMTRGSGDAIAAKLFADAFSQNPDFYAFIRSLRAYETSFNSGNDVMVLRPDSEFFRYMKSPSVGLKQ</sequence>